<keyword evidence="1" id="KW-1133">Transmembrane helix</keyword>
<dbReference type="Pfam" id="PF02698">
    <property type="entry name" value="DUF218"/>
    <property type="match status" value="1"/>
</dbReference>
<reference evidence="3 4" key="1">
    <citation type="submission" date="2017-10" db="EMBL/GenBank/DDBJ databases">
        <title>Sequencing the genomes of 1000 actinobacteria strains.</title>
        <authorList>
            <person name="Klenk H.-P."/>
        </authorList>
    </citation>
    <scope>NUCLEOTIDE SEQUENCE [LARGE SCALE GENOMIC DNA]</scope>
    <source>
        <strain evidence="3 4">DSM 46092</strain>
    </source>
</reference>
<keyword evidence="1" id="KW-0812">Transmembrane</keyword>
<dbReference type="AlphaFoldDB" id="A0A2A9F8V0"/>
<dbReference type="Proteomes" id="UP000243542">
    <property type="component" value="Unassembled WGS sequence"/>
</dbReference>
<comment type="caution">
    <text evidence="3">The sequence shown here is derived from an EMBL/GenBank/DDBJ whole genome shotgun (WGS) entry which is preliminary data.</text>
</comment>
<dbReference type="Gene3D" id="3.40.50.620">
    <property type="entry name" value="HUPs"/>
    <property type="match status" value="1"/>
</dbReference>
<sequence length="340" mass="36247">MVAGLFALCTVLIFVARFIREPRRLGNAVWFAIALLFTGMWLIGLLRGVGWVQTVVVLVIMLLAALAALLLPWALIANGVVMLIREGRSPANLLSLLAGLAMLGIFALTLSSLFFEQEVWLLTVAVSALLVAGYLAFVFSGLLLYSALYSQMNRRAGAGAVIVLGSGLLGDRVPPLLASRLDRAVQVAERSPDALLVVSGGQGSDELTSEAAAMGRYLIDAGVPSSRVVLEDQATTTEENLRYSVNLLAARGFEGRMLAVTNNYHVFRTAVLARRLGLKLDVIGAKTASYFVPSAFLREFVALLVQYKKTNVAALAVLGGGPLLLMLLITAWADGGFGVP</sequence>
<feature type="transmembrane region" description="Helical" evidence="1">
    <location>
        <begin position="28"/>
        <end position="49"/>
    </location>
</feature>
<dbReference type="PANTHER" id="PTHR30336">
    <property type="entry name" value="INNER MEMBRANE PROTEIN, PROBABLE PERMEASE"/>
    <property type="match status" value="1"/>
</dbReference>
<dbReference type="EMBL" id="PDJK01000002">
    <property type="protein sequence ID" value="PFG46972.1"/>
    <property type="molecule type" value="Genomic_DNA"/>
</dbReference>
<feature type="transmembrane region" description="Helical" evidence="1">
    <location>
        <begin position="120"/>
        <end position="145"/>
    </location>
</feature>
<feature type="transmembrane region" description="Helical" evidence="1">
    <location>
        <begin position="55"/>
        <end position="81"/>
    </location>
</feature>
<protein>
    <submittedName>
        <fullName evidence="3">Uncharacterized SAM-binding protein YcdF (DUF218 family)</fullName>
    </submittedName>
</protein>
<evidence type="ECO:0000259" key="2">
    <source>
        <dbReference type="Pfam" id="PF02698"/>
    </source>
</evidence>
<dbReference type="PANTHER" id="PTHR30336:SF4">
    <property type="entry name" value="ENVELOPE BIOGENESIS FACTOR ELYC"/>
    <property type="match status" value="1"/>
</dbReference>
<dbReference type="InterPro" id="IPR014729">
    <property type="entry name" value="Rossmann-like_a/b/a_fold"/>
</dbReference>
<evidence type="ECO:0000313" key="4">
    <source>
        <dbReference type="Proteomes" id="UP000243542"/>
    </source>
</evidence>
<dbReference type="GO" id="GO:0043164">
    <property type="term" value="P:Gram-negative-bacterium-type cell wall biogenesis"/>
    <property type="evidence" value="ECO:0007669"/>
    <property type="project" value="TreeGrafter"/>
</dbReference>
<dbReference type="CDD" id="cd06259">
    <property type="entry name" value="YdcF-like"/>
    <property type="match status" value="1"/>
</dbReference>
<evidence type="ECO:0000313" key="3">
    <source>
        <dbReference type="EMBL" id="PFG46972.1"/>
    </source>
</evidence>
<dbReference type="RefSeq" id="WP_098510953.1">
    <property type="nucleotide sequence ID" value="NZ_JBIAKZ010000022.1"/>
</dbReference>
<name>A0A2A9F8V0_9PSEU</name>
<feature type="transmembrane region" description="Helical" evidence="1">
    <location>
        <begin position="93"/>
        <end position="114"/>
    </location>
</feature>
<keyword evidence="4" id="KW-1185">Reference proteome</keyword>
<dbReference type="InterPro" id="IPR003848">
    <property type="entry name" value="DUF218"/>
</dbReference>
<feature type="domain" description="DUF218" evidence="2">
    <location>
        <begin position="160"/>
        <end position="300"/>
    </location>
</feature>
<feature type="transmembrane region" description="Helical" evidence="1">
    <location>
        <begin position="312"/>
        <end position="333"/>
    </location>
</feature>
<organism evidence="3 4">
    <name type="scientific">Amycolatopsis sulphurea</name>
    <dbReference type="NCBI Taxonomy" id="76022"/>
    <lineage>
        <taxon>Bacteria</taxon>
        <taxon>Bacillati</taxon>
        <taxon>Actinomycetota</taxon>
        <taxon>Actinomycetes</taxon>
        <taxon>Pseudonocardiales</taxon>
        <taxon>Pseudonocardiaceae</taxon>
        <taxon>Amycolatopsis</taxon>
    </lineage>
</organism>
<proteinExistence type="predicted"/>
<dbReference type="InterPro" id="IPR051599">
    <property type="entry name" value="Cell_Envelope_Assoc"/>
</dbReference>
<gene>
    <name evidence="3" type="ORF">ATK36_1979</name>
</gene>
<accession>A0A2A9F8V0</accession>
<dbReference type="GO" id="GO:0005886">
    <property type="term" value="C:plasma membrane"/>
    <property type="evidence" value="ECO:0007669"/>
    <property type="project" value="TreeGrafter"/>
</dbReference>
<dbReference type="GO" id="GO:0000270">
    <property type="term" value="P:peptidoglycan metabolic process"/>
    <property type="evidence" value="ECO:0007669"/>
    <property type="project" value="TreeGrafter"/>
</dbReference>
<keyword evidence="1" id="KW-0472">Membrane</keyword>
<evidence type="ECO:0000256" key="1">
    <source>
        <dbReference type="SAM" id="Phobius"/>
    </source>
</evidence>